<dbReference type="Pfam" id="PF01810">
    <property type="entry name" value="LysE"/>
    <property type="match status" value="1"/>
</dbReference>
<feature type="transmembrane region" description="Helical" evidence="6">
    <location>
        <begin position="12"/>
        <end position="34"/>
    </location>
</feature>
<evidence type="ECO:0000256" key="6">
    <source>
        <dbReference type="SAM" id="Phobius"/>
    </source>
</evidence>
<evidence type="ECO:0000256" key="2">
    <source>
        <dbReference type="ARBA" id="ARBA00022475"/>
    </source>
</evidence>
<comment type="subcellular location">
    <subcellularLocation>
        <location evidence="1">Cell membrane</location>
        <topology evidence="1">Multi-pass membrane protein</topology>
    </subcellularLocation>
</comment>
<keyword evidence="3 6" id="KW-0812">Transmembrane</keyword>
<feature type="transmembrane region" description="Helical" evidence="6">
    <location>
        <begin position="195"/>
        <end position="214"/>
    </location>
</feature>
<dbReference type="GO" id="GO:0005886">
    <property type="term" value="C:plasma membrane"/>
    <property type="evidence" value="ECO:0007669"/>
    <property type="project" value="UniProtKB-SubCell"/>
</dbReference>
<keyword evidence="8" id="KW-1185">Reference proteome</keyword>
<protein>
    <submittedName>
        <fullName evidence="7">Threonine/homoserine/homoserine lactone efflux protein</fullName>
    </submittedName>
</protein>
<dbReference type="PIRSF" id="PIRSF006324">
    <property type="entry name" value="LeuE"/>
    <property type="match status" value="1"/>
</dbReference>
<feature type="transmembrane region" description="Helical" evidence="6">
    <location>
        <begin position="159"/>
        <end position="183"/>
    </location>
</feature>
<evidence type="ECO:0000256" key="1">
    <source>
        <dbReference type="ARBA" id="ARBA00004651"/>
    </source>
</evidence>
<dbReference type="OrthoDB" id="3175972at2"/>
<dbReference type="InterPro" id="IPR001123">
    <property type="entry name" value="LeuE-type"/>
</dbReference>
<sequence>MVTSKFVSSGYVWVDLSVLPAFLAAVVILLLAPGPDMAFIVATGLRDGRKGATRAAFGITAGVSVYVVLTALGLGMFLAAAPGVVGAIQLGGAVYLAYLAWASWRSSGSEPAATAVPSADVFRRGFVVNIANPKIMLFFTAFLPQFLGATKGNPVLQLLMLGLILQLLGLLADLAIGCAAGVIRDRVLHHTRVRMLLERLAAGVYGALATVLLADTVR</sequence>
<evidence type="ECO:0000256" key="3">
    <source>
        <dbReference type="ARBA" id="ARBA00022692"/>
    </source>
</evidence>
<dbReference type="RefSeq" id="WP_093420066.1">
    <property type="nucleotide sequence ID" value="NZ_FOZX01000006.1"/>
</dbReference>
<dbReference type="EMBL" id="FOZX01000006">
    <property type="protein sequence ID" value="SFS87742.1"/>
    <property type="molecule type" value="Genomic_DNA"/>
</dbReference>
<feature type="transmembrane region" description="Helical" evidence="6">
    <location>
        <begin position="125"/>
        <end position="147"/>
    </location>
</feature>
<keyword evidence="4 6" id="KW-1133">Transmembrane helix</keyword>
<evidence type="ECO:0000313" key="7">
    <source>
        <dbReference type="EMBL" id="SFS87742.1"/>
    </source>
</evidence>
<dbReference type="AlphaFoldDB" id="A0A1I6TEU3"/>
<gene>
    <name evidence="7" type="ORF">SAMN05660874_03952</name>
</gene>
<evidence type="ECO:0000256" key="4">
    <source>
        <dbReference type="ARBA" id="ARBA00022989"/>
    </source>
</evidence>
<name>A0A1I6TEU3_9PSEU</name>
<dbReference type="PANTHER" id="PTHR30086">
    <property type="entry name" value="ARGININE EXPORTER PROTEIN ARGO"/>
    <property type="match status" value="1"/>
</dbReference>
<feature type="transmembrane region" description="Helical" evidence="6">
    <location>
        <begin position="84"/>
        <end position="104"/>
    </location>
</feature>
<feature type="transmembrane region" description="Helical" evidence="6">
    <location>
        <begin position="55"/>
        <end position="78"/>
    </location>
</feature>
<evidence type="ECO:0000256" key="5">
    <source>
        <dbReference type="ARBA" id="ARBA00023136"/>
    </source>
</evidence>
<keyword evidence="2" id="KW-1003">Cell membrane</keyword>
<keyword evidence="5 6" id="KW-0472">Membrane</keyword>
<evidence type="ECO:0000313" key="8">
    <source>
        <dbReference type="Proteomes" id="UP000198852"/>
    </source>
</evidence>
<proteinExistence type="predicted"/>
<dbReference type="GO" id="GO:0015171">
    <property type="term" value="F:amino acid transmembrane transporter activity"/>
    <property type="evidence" value="ECO:0007669"/>
    <property type="project" value="TreeGrafter"/>
</dbReference>
<dbReference type="Proteomes" id="UP000198852">
    <property type="component" value="Unassembled WGS sequence"/>
</dbReference>
<dbReference type="PANTHER" id="PTHR30086:SF20">
    <property type="entry name" value="ARGININE EXPORTER PROTEIN ARGO-RELATED"/>
    <property type="match status" value="1"/>
</dbReference>
<organism evidence="7 8">
    <name type="scientific">Saccharopolyspora flava</name>
    <dbReference type="NCBI Taxonomy" id="95161"/>
    <lineage>
        <taxon>Bacteria</taxon>
        <taxon>Bacillati</taxon>
        <taxon>Actinomycetota</taxon>
        <taxon>Actinomycetes</taxon>
        <taxon>Pseudonocardiales</taxon>
        <taxon>Pseudonocardiaceae</taxon>
        <taxon>Saccharopolyspora</taxon>
    </lineage>
</organism>
<reference evidence="8" key="1">
    <citation type="submission" date="2016-10" db="EMBL/GenBank/DDBJ databases">
        <authorList>
            <person name="Varghese N."/>
            <person name="Submissions S."/>
        </authorList>
    </citation>
    <scope>NUCLEOTIDE SEQUENCE [LARGE SCALE GENOMIC DNA]</scope>
    <source>
        <strain evidence="8">DSM 44771</strain>
    </source>
</reference>
<accession>A0A1I6TEU3</accession>